<organism evidence="1 2">
    <name type="scientific">Aphis craccivora</name>
    <name type="common">Cowpea aphid</name>
    <dbReference type="NCBI Taxonomy" id="307492"/>
    <lineage>
        <taxon>Eukaryota</taxon>
        <taxon>Metazoa</taxon>
        <taxon>Ecdysozoa</taxon>
        <taxon>Arthropoda</taxon>
        <taxon>Hexapoda</taxon>
        <taxon>Insecta</taxon>
        <taxon>Pterygota</taxon>
        <taxon>Neoptera</taxon>
        <taxon>Paraneoptera</taxon>
        <taxon>Hemiptera</taxon>
        <taxon>Sternorrhyncha</taxon>
        <taxon>Aphidomorpha</taxon>
        <taxon>Aphidoidea</taxon>
        <taxon>Aphididae</taxon>
        <taxon>Aphidini</taxon>
        <taxon>Aphis</taxon>
        <taxon>Aphis</taxon>
    </lineage>
</organism>
<evidence type="ECO:0000313" key="2">
    <source>
        <dbReference type="Proteomes" id="UP000478052"/>
    </source>
</evidence>
<accession>A0A6G0ZGP1</accession>
<gene>
    <name evidence="1" type="ORF">FWK35_00034342</name>
</gene>
<dbReference type="OrthoDB" id="6599302at2759"/>
<evidence type="ECO:0000313" key="1">
    <source>
        <dbReference type="EMBL" id="KAF0770023.1"/>
    </source>
</evidence>
<sequence length="80" mass="9530">MQQSVPDSGKCTWIHFFNDFDKEILIDEVLQFQDFIMPLINNKTMDDPQHLLKYLRLINIKPAFPNIENVLQIYLTTPYD</sequence>
<reference evidence="1 2" key="1">
    <citation type="submission" date="2019-08" db="EMBL/GenBank/DDBJ databases">
        <title>Whole genome of Aphis craccivora.</title>
        <authorList>
            <person name="Voronova N.V."/>
            <person name="Shulinski R.S."/>
            <person name="Bandarenka Y.V."/>
            <person name="Zhorov D.G."/>
            <person name="Warner D."/>
        </authorList>
    </citation>
    <scope>NUCLEOTIDE SEQUENCE [LARGE SCALE GENOMIC DNA]</scope>
    <source>
        <strain evidence="1">180601</strain>
        <tissue evidence="1">Whole Body</tissue>
    </source>
</reference>
<dbReference type="EMBL" id="VUJU01000496">
    <property type="protein sequence ID" value="KAF0770023.1"/>
    <property type="molecule type" value="Genomic_DNA"/>
</dbReference>
<keyword evidence="2" id="KW-1185">Reference proteome</keyword>
<name>A0A6G0ZGP1_APHCR</name>
<comment type="caution">
    <text evidence="1">The sequence shown here is derived from an EMBL/GenBank/DDBJ whole genome shotgun (WGS) entry which is preliminary data.</text>
</comment>
<proteinExistence type="predicted"/>
<dbReference type="Proteomes" id="UP000478052">
    <property type="component" value="Unassembled WGS sequence"/>
</dbReference>
<dbReference type="AlphaFoldDB" id="A0A6G0ZGP1"/>
<protein>
    <submittedName>
        <fullName evidence="1">Uncharacterized protein</fullName>
    </submittedName>
</protein>